<keyword evidence="3" id="KW-1185">Reference proteome</keyword>
<dbReference type="EMBL" id="QDDR01000020">
    <property type="protein sequence ID" value="PVE44920.1"/>
    <property type="molecule type" value="Genomic_DNA"/>
</dbReference>
<accession>A0A2T7UJS0</accession>
<comment type="caution">
    <text evidence="1">The sequence shown here is derived from an EMBL/GenBank/DDBJ whole genome shotgun (WGS) entry which is preliminary data.</text>
</comment>
<sequence>HTGTVSQTGGNNAYGLFQFGQNTNAAVSQNGGQTGLTLLFGW</sequence>
<evidence type="ECO:0000313" key="2">
    <source>
        <dbReference type="EMBL" id="PVE46692.1"/>
    </source>
</evidence>
<evidence type="ECO:0000313" key="1">
    <source>
        <dbReference type="EMBL" id="PVE44920.1"/>
    </source>
</evidence>
<dbReference type="EMBL" id="QDDR01000008">
    <property type="protein sequence ID" value="PVE46692.1"/>
    <property type="molecule type" value="Genomic_DNA"/>
</dbReference>
<reference evidence="1" key="2">
    <citation type="submission" date="2018-04" db="EMBL/GenBank/DDBJ databases">
        <authorList>
            <person name="Go L.Y."/>
            <person name="Mitchell J.A."/>
        </authorList>
    </citation>
    <scope>NUCLEOTIDE SEQUENCE</scope>
    <source>
        <strain evidence="1">D1-19</strain>
    </source>
</reference>
<evidence type="ECO:0000313" key="3">
    <source>
        <dbReference type="Proteomes" id="UP000244810"/>
    </source>
</evidence>
<protein>
    <submittedName>
        <fullName evidence="1">Curlin</fullName>
    </submittedName>
</protein>
<proteinExistence type="predicted"/>
<dbReference type="AlphaFoldDB" id="A0A2T7UJS0"/>
<reference evidence="1 3" key="1">
    <citation type="journal article" date="2011" name="Syst. Appl. Microbiol.">
        <title>Defluviimonas denitrificans gen. nov., sp. nov., and Pararhodobacter aggregans gen. nov., sp. nov., non-phototrophic Rhodobacteraceae from the biofilter of a marine aquaculture.</title>
        <authorList>
            <person name="Foesel B.U."/>
            <person name="Drake H.L."/>
            <person name="Schramm A."/>
        </authorList>
    </citation>
    <scope>NUCLEOTIDE SEQUENCE [LARGE SCALE GENOMIC DNA]</scope>
    <source>
        <strain evidence="1 3">D1-19</strain>
    </source>
</reference>
<name>A0A2T7UJS0_9RHOB</name>
<gene>
    <name evidence="2" type="ORF">DDE23_16250</name>
    <name evidence="1" type="ORF">DDE23_23865</name>
</gene>
<dbReference type="Proteomes" id="UP000244810">
    <property type="component" value="Unassembled WGS sequence"/>
</dbReference>
<organism evidence="1 3">
    <name type="scientific">Pararhodobacter aggregans</name>
    <dbReference type="NCBI Taxonomy" id="404875"/>
    <lineage>
        <taxon>Bacteria</taxon>
        <taxon>Pseudomonadati</taxon>
        <taxon>Pseudomonadota</taxon>
        <taxon>Alphaproteobacteria</taxon>
        <taxon>Rhodobacterales</taxon>
        <taxon>Paracoccaceae</taxon>
        <taxon>Pararhodobacter</taxon>
    </lineage>
</organism>
<feature type="non-terminal residue" evidence="1">
    <location>
        <position position="1"/>
    </location>
</feature>